<organism evidence="2 3">
    <name type="scientific">Scophthalmus maximus</name>
    <name type="common">Turbot</name>
    <name type="synonym">Psetta maxima</name>
    <dbReference type="NCBI Taxonomy" id="52904"/>
    <lineage>
        <taxon>Eukaryota</taxon>
        <taxon>Metazoa</taxon>
        <taxon>Chordata</taxon>
        <taxon>Craniata</taxon>
        <taxon>Vertebrata</taxon>
        <taxon>Euteleostomi</taxon>
        <taxon>Actinopterygii</taxon>
        <taxon>Neopterygii</taxon>
        <taxon>Teleostei</taxon>
        <taxon>Neoteleostei</taxon>
        <taxon>Acanthomorphata</taxon>
        <taxon>Carangaria</taxon>
        <taxon>Pleuronectiformes</taxon>
        <taxon>Pleuronectoidei</taxon>
        <taxon>Scophthalmidae</taxon>
        <taxon>Scophthalmus</taxon>
    </lineage>
</organism>
<protein>
    <submittedName>
        <fullName evidence="2">Uncharacterized protein</fullName>
    </submittedName>
</protein>
<accession>A0A2U9BW14</accession>
<dbReference type="EMBL" id="CP026252">
    <property type="protein sequence ID" value="AWP08477.1"/>
    <property type="molecule type" value="Genomic_DNA"/>
</dbReference>
<reference evidence="2 3" key="1">
    <citation type="submission" date="2017-12" db="EMBL/GenBank/DDBJ databases">
        <title>Integrating genomic resources of turbot (Scophthalmus maximus) in depth evaluation of genetic and physical mapping variation across individuals.</title>
        <authorList>
            <person name="Martinez P."/>
        </authorList>
    </citation>
    <scope>NUCLEOTIDE SEQUENCE [LARGE SCALE GENOMIC DNA]</scope>
</reference>
<sequence>YVRCLENVRIQFSGLFPDVTSGKIVGVQRKDYGLQEKADGSKDSRGIDHKDGSTVFV</sequence>
<evidence type="ECO:0000256" key="1">
    <source>
        <dbReference type="SAM" id="MobiDB-lite"/>
    </source>
</evidence>
<feature type="non-terminal residue" evidence="2">
    <location>
        <position position="1"/>
    </location>
</feature>
<feature type="region of interest" description="Disordered" evidence="1">
    <location>
        <begin position="36"/>
        <end position="57"/>
    </location>
</feature>
<name>A0A2U9BW14_SCOMX</name>
<evidence type="ECO:0000313" key="3">
    <source>
        <dbReference type="Proteomes" id="UP000246464"/>
    </source>
</evidence>
<dbReference type="AlphaFoldDB" id="A0A2U9BW14"/>
<keyword evidence="3" id="KW-1185">Reference proteome</keyword>
<gene>
    <name evidence="2" type="ORF">SMAX5B_009876</name>
</gene>
<dbReference type="Proteomes" id="UP000246464">
    <property type="component" value="Chromosome 10"/>
</dbReference>
<evidence type="ECO:0000313" key="2">
    <source>
        <dbReference type="EMBL" id="AWP08477.1"/>
    </source>
</evidence>
<proteinExistence type="predicted"/>